<dbReference type="Pfam" id="PF02604">
    <property type="entry name" value="PhdYeFM_antitox"/>
    <property type="match status" value="1"/>
</dbReference>
<dbReference type="InterPro" id="IPR006442">
    <property type="entry name" value="Antitoxin_Phd/YefM"/>
</dbReference>
<evidence type="ECO:0000256" key="1">
    <source>
        <dbReference type="ARBA" id="ARBA00009981"/>
    </source>
</evidence>
<name>A0ABP6GEG8_9ACTN</name>
<dbReference type="SUPFAM" id="SSF143120">
    <property type="entry name" value="YefM-like"/>
    <property type="match status" value="1"/>
</dbReference>
<dbReference type="Gene3D" id="3.40.1620.10">
    <property type="entry name" value="YefM-like domain"/>
    <property type="match status" value="1"/>
</dbReference>
<dbReference type="PANTHER" id="PTHR33713">
    <property type="entry name" value="ANTITOXIN YAFN-RELATED"/>
    <property type="match status" value="1"/>
</dbReference>
<gene>
    <name evidence="3" type="ORF">GCM10010439_14340</name>
</gene>
<reference evidence="4" key="1">
    <citation type="journal article" date="2019" name="Int. J. Syst. Evol. Microbiol.">
        <title>The Global Catalogue of Microorganisms (GCM) 10K type strain sequencing project: providing services to taxonomists for standard genome sequencing and annotation.</title>
        <authorList>
            <consortium name="The Broad Institute Genomics Platform"/>
            <consortium name="The Broad Institute Genome Sequencing Center for Infectious Disease"/>
            <person name="Wu L."/>
            <person name="Ma J."/>
        </authorList>
    </citation>
    <scope>NUCLEOTIDE SEQUENCE [LARGE SCALE GENOMIC DNA]</scope>
    <source>
        <strain evidence="4">JCM 8201</strain>
    </source>
</reference>
<accession>A0ABP6GEG8</accession>
<dbReference type="Proteomes" id="UP001501842">
    <property type="component" value="Unassembled WGS sequence"/>
</dbReference>
<keyword evidence="4" id="KW-1185">Reference proteome</keyword>
<dbReference type="EMBL" id="BAAATZ010000006">
    <property type="protein sequence ID" value="GAA2722246.1"/>
    <property type="molecule type" value="Genomic_DNA"/>
</dbReference>
<protein>
    <recommendedName>
        <fullName evidence="2">Antitoxin</fullName>
    </recommendedName>
</protein>
<evidence type="ECO:0000256" key="2">
    <source>
        <dbReference type="RuleBase" id="RU362080"/>
    </source>
</evidence>
<comment type="similarity">
    <text evidence="1 2">Belongs to the phD/YefM antitoxin family.</text>
</comment>
<comment type="function">
    <text evidence="2">Antitoxin component of a type II toxin-antitoxin (TA) system.</text>
</comment>
<organism evidence="3 4">
    <name type="scientific">Actinocorallia aurantiaca</name>
    <dbReference type="NCBI Taxonomy" id="46204"/>
    <lineage>
        <taxon>Bacteria</taxon>
        <taxon>Bacillati</taxon>
        <taxon>Actinomycetota</taxon>
        <taxon>Actinomycetes</taxon>
        <taxon>Streptosporangiales</taxon>
        <taxon>Thermomonosporaceae</taxon>
        <taxon>Actinocorallia</taxon>
    </lineage>
</organism>
<dbReference type="Gene3D" id="1.10.1220.170">
    <property type="match status" value="1"/>
</dbReference>
<sequence length="117" mass="12785">MLQVVASDYSTRALVTIILVMTTIPLADAKARLSAVLDDVRDTHERVVITRNGRPEAVIMSVSDLEALEETLDLLSTPGVLQEIDAAEAEIARGEAIDAQELRRLMAERERAERSAG</sequence>
<dbReference type="InterPro" id="IPR051405">
    <property type="entry name" value="phD/YefM_antitoxin"/>
</dbReference>
<comment type="caution">
    <text evidence="3">The sequence shown here is derived from an EMBL/GenBank/DDBJ whole genome shotgun (WGS) entry which is preliminary data.</text>
</comment>
<evidence type="ECO:0000313" key="4">
    <source>
        <dbReference type="Proteomes" id="UP001501842"/>
    </source>
</evidence>
<evidence type="ECO:0000313" key="3">
    <source>
        <dbReference type="EMBL" id="GAA2722246.1"/>
    </source>
</evidence>
<proteinExistence type="inferred from homology"/>
<dbReference type="InterPro" id="IPR036165">
    <property type="entry name" value="YefM-like_sf"/>
</dbReference>
<dbReference type="PANTHER" id="PTHR33713:SF10">
    <property type="entry name" value="ANTITOXIN YAFN"/>
    <property type="match status" value="1"/>
</dbReference>
<dbReference type="NCBIfam" id="TIGR01552">
    <property type="entry name" value="phd_fam"/>
    <property type="match status" value="1"/>
</dbReference>